<organism evidence="5 6">
    <name type="scientific">Caenorhabditis bovis</name>
    <dbReference type="NCBI Taxonomy" id="2654633"/>
    <lineage>
        <taxon>Eukaryota</taxon>
        <taxon>Metazoa</taxon>
        <taxon>Ecdysozoa</taxon>
        <taxon>Nematoda</taxon>
        <taxon>Chromadorea</taxon>
        <taxon>Rhabditida</taxon>
        <taxon>Rhabditina</taxon>
        <taxon>Rhabditomorpha</taxon>
        <taxon>Rhabditoidea</taxon>
        <taxon>Rhabditidae</taxon>
        <taxon>Peloderinae</taxon>
        <taxon>Caenorhabditis</taxon>
    </lineage>
</organism>
<dbReference type="GO" id="GO:0035973">
    <property type="term" value="P:aggrephagy"/>
    <property type="evidence" value="ECO:0007669"/>
    <property type="project" value="TreeGrafter"/>
</dbReference>
<dbReference type="SUPFAM" id="SSF57850">
    <property type="entry name" value="RING/U-box"/>
    <property type="match status" value="1"/>
</dbReference>
<evidence type="ECO:0000256" key="1">
    <source>
        <dbReference type="ARBA" id="ARBA00022723"/>
    </source>
</evidence>
<dbReference type="GO" id="GO:0005080">
    <property type="term" value="F:protein kinase C binding"/>
    <property type="evidence" value="ECO:0007669"/>
    <property type="project" value="TreeGrafter"/>
</dbReference>
<dbReference type="PANTHER" id="PTHR15090:SF9">
    <property type="entry name" value="ZZ-TYPE DOMAIN-CONTAINING PROTEIN"/>
    <property type="match status" value="1"/>
</dbReference>
<evidence type="ECO:0000313" key="6">
    <source>
        <dbReference type="Proteomes" id="UP000494206"/>
    </source>
</evidence>
<dbReference type="InterPro" id="IPR052260">
    <property type="entry name" value="Autophagy_Rcpt_SigReg"/>
</dbReference>
<gene>
    <name evidence="5" type="ORF">CBOVIS_LOCUS11516</name>
</gene>
<dbReference type="GO" id="GO:0007032">
    <property type="term" value="P:endosome organization"/>
    <property type="evidence" value="ECO:0007669"/>
    <property type="project" value="TreeGrafter"/>
</dbReference>
<comment type="caution">
    <text evidence="5">The sequence shown here is derived from an EMBL/GenBank/DDBJ whole genome shotgun (WGS) entry which is preliminary data.</text>
</comment>
<dbReference type="SMART" id="SM00291">
    <property type="entry name" value="ZnF_ZZ"/>
    <property type="match status" value="1"/>
</dbReference>
<evidence type="ECO:0000259" key="4">
    <source>
        <dbReference type="SMART" id="SM00291"/>
    </source>
</evidence>
<keyword evidence="6" id="KW-1185">Reference proteome</keyword>
<dbReference type="GO" id="GO:0016235">
    <property type="term" value="C:aggresome"/>
    <property type="evidence" value="ECO:0007669"/>
    <property type="project" value="TreeGrafter"/>
</dbReference>
<feature type="domain" description="ZZ-type" evidence="4">
    <location>
        <begin position="114"/>
        <end position="157"/>
    </location>
</feature>
<dbReference type="PANTHER" id="PTHR15090">
    <property type="entry name" value="SEQUESTOSOME 1-RELATED"/>
    <property type="match status" value="1"/>
</dbReference>
<evidence type="ECO:0000256" key="3">
    <source>
        <dbReference type="ARBA" id="ARBA00022833"/>
    </source>
</evidence>
<dbReference type="AlphaFoldDB" id="A0A8S1FA87"/>
<dbReference type="OrthoDB" id="2122982at2759"/>
<keyword evidence="2" id="KW-0863">Zinc-finger</keyword>
<sequence>MAPRYGFHAVFFRGFAPVRSVHLEINTNNCVEKLLAAARACDHHDVFTLRFTNEKLIEFMSTGEHFIEYFVKPYCIDHPYSASKPINIIMYSEDEYNAYIQAVNEQGQTGTKEKECILICDRCNKPITGHRFRCVICPKFELCQDCEAEGAHAEHGMIRMVYKGRLEVDIPQDTKVDDDEVFKKPEPIKRRTNEMEKIAENGDEAIETSEAGCTAVINPPKDADILAITLNCEKEIKDAFFVKRIFENSDQQQFMHSISQFHDIFLDGMDSYKINMSIPQTAVKPKLATLDDIKNALDIKHEQQLQINKELYEGFEMIILNNYTMMVNALSQPKVDKDILELVKLYIKDAKNFCLQSTQFAKMFEQKKDYSRKRLSEVCTTYLAEKNENISVNISKSH</sequence>
<dbReference type="GO" id="GO:0000423">
    <property type="term" value="P:mitophagy"/>
    <property type="evidence" value="ECO:0007669"/>
    <property type="project" value="TreeGrafter"/>
</dbReference>
<dbReference type="Gene3D" id="3.30.60.90">
    <property type="match status" value="1"/>
</dbReference>
<dbReference type="Proteomes" id="UP000494206">
    <property type="component" value="Unassembled WGS sequence"/>
</dbReference>
<dbReference type="GO" id="GO:0044753">
    <property type="term" value="C:amphisome"/>
    <property type="evidence" value="ECO:0007669"/>
    <property type="project" value="TreeGrafter"/>
</dbReference>
<dbReference type="GO" id="GO:0070530">
    <property type="term" value="F:K63-linked polyubiquitin modification-dependent protein binding"/>
    <property type="evidence" value="ECO:0007669"/>
    <property type="project" value="TreeGrafter"/>
</dbReference>
<keyword evidence="1" id="KW-0479">Metal-binding</keyword>
<proteinExistence type="predicted"/>
<dbReference type="CDD" id="cd02340">
    <property type="entry name" value="ZZ_NBR1_like"/>
    <property type="match status" value="1"/>
</dbReference>
<protein>
    <recommendedName>
        <fullName evidence="4">ZZ-type domain-containing protein</fullName>
    </recommendedName>
</protein>
<dbReference type="InterPro" id="IPR043145">
    <property type="entry name" value="Znf_ZZ_sf"/>
</dbReference>
<reference evidence="5 6" key="1">
    <citation type="submission" date="2020-04" db="EMBL/GenBank/DDBJ databases">
        <authorList>
            <person name="Laetsch R D."/>
            <person name="Stevens L."/>
            <person name="Kumar S."/>
            <person name="Blaxter L. M."/>
        </authorList>
    </citation>
    <scope>NUCLEOTIDE SEQUENCE [LARGE SCALE GENOMIC DNA]</scope>
</reference>
<dbReference type="GO" id="GO:0008270">
    <property type="term" value="F:zinc ion binding"/>
    <property type="evidence" value="ECO:0007669"/>
    <property type="project" value="UniProtKB-KW"/>
</dbReference>
<keyword evidence="3" id="KW-0862">Zinc</keyword>
<dbReference type="Pfam" id="PF00569">
    <property type="entry name" value="ZZ"/>
    <property type="match status" value="1"/>
</dbReference>
<accession>A0A8S1FA87</accession>
<name>A0A8S1FA87_9PELO</name>
<dbReference type="EMBL" id="CADEPM010000009">
    <property type="protein sequence ID" value="CAB3409924.1"/>
    <property type="molecule type" value="Genomic_DNA"/>
</dbReference>
<evidence type="ECO:0000313" key="5">
    <source>
        <dbReference type="EMBL" id="CAB3409924.1"/>
    </source>
</evidence>
<evidence type="ECO:0000256" key="2">
    <source>
        <dbReference type="ARBA" id="ARBA00022771"/>
    </source>
</evidence>
<dbReference type="InterPro" id="IPR000433">
    <property type="entry name" value="Znf_ZZ"/>
</dbReference>